<dbReference type="Gene3D" id="3.60.15.10">
    <property type="entry name" value="Ribonuclease Z/Hydroxyacylglutathione hydrolase-like"/>
    <property type="match status" value="1"/>
</dbReference>
<dbReference type="SUPFAM" id="SSF56281">
    <property type="entry name" value="Metallo-hydrolase/oxidoreductase"/>
    <property type="match status" value="1"/>
</dbReference>
<evidence type="ECO:0000313" key="1">
    <source>
        <dbReference type="EMBL" id="MDM8156563.1"/>
    </source>
</evidence>
<protein>
    <submittedName>
        <fullName evidence="1">MBL fold metallo-hydrolase</fullName>
    </submittedName>
</protein>
<reference evidence="2" key="2">
    <citation type="submission" date="2023-06" db="EMBL/GenBank/DDBJ databases">
        <title>Identification and characterization of horizontal gene transfer across gut microbiota members of farm animals based on homology search.</title>
        <authorList>
            <person name="Zeman M."/>
            <person name="Kubasova T."/>
            <person name="Jahodarova E."/>
            <person name="Nykrynova M."/>
            <person name="Rychlik I."/>
        </authorList>
    </citation>
    <scope>NUCLEOTIDE SEQUENCE [LARGE SCALE GENOMIC DNA]</scope>
    <source>
        <strain evidence="2">ET39</strain>
    </source>
</reference>
<reference evidence="1 2" key="1">
    <citation type="submission" date="2023-06" db="EMBL/GenBank/DDBJ databases">
        <title>Identification and characterization of horizontal gene transfer across gut microbiota members of farm animals based on homology search.</title>
        <authorList>
            <person name="Schwarzerova J."/>
            <person name="Nykrynova M."/>
            <person name="Jureckova K."/>
            <person name="Cejkova D."/>
            <person name="Rychlik I."/>
        </authorList>
    </citation>
    <scope>NUCLEOTIDE SEQUENCE [LARGE SCALE GENOMIC DNA]</scope>
    <source>
        <strain evidence="1 2">ET39</strain>
    </source>
</reference>
<dbReference type="Proteomes" id="UP001529340">
    <property type="component" value="Unassembled WGS sequence"/>
</dbReference>
<evidence type="ECO:0000313" key="2">
    <source>
        <dbReference type="Proteomes" id="UP001529340"/>
    </source>
</evidence>
<dbReference type="InterPro" id="IPR036866">
    <property type="entry name" value="RibonucZ/Hydroxyglut_hydro"/>
</dbReference>
<accession>A0ABT7UA93</accession>
<keyword evidence="2" id="KW-1185">Reference proteome</keyword>
<sequence length="234" mass="26045">MIKVTYLDHSAFLVELTHHVLLFDHAAITPPPIPAGKSLYVFASHAHSDHYTSAIFQLPAAAFFLGHDIAVEESAASVHSMSPHESCREGDLLVHTLFSTDEGVAFIVECEGACIYHAGDLNDWHWNEDPPAVQQWMKERYVQELQLLAPFAPSVAFVVLDPRLQEHAADGMDAFVANVAASAIVPMHLWGDHALARAYQRSHPQLPIYVYEHPNTSFLLKDLSEKERSSSAER</sequence>
<dbReference type="Pfam" id="PF13483">
    <property type="entry name" value="Lactamase_B_3"/>
    <property type="match status" value="1"/>
</dbReference>
<dbReference type="PANTHER" id="PTHR42967">
    <property type="entry name" value="METAL DEPENDENT HYDROLASE"/>
    <property type="match status" value="1"/>
</dbReference>
<comment type="caution">
    <text evidence="1">The sequence shown here is derived from an EMBL/GenBank/DDBJ whole genome shotgun (WGS) entry which is preliminary data.</text>
</comment>
<dbReference type="PANTHER" id="PTHR42967:SF1">
    <property type="entry name" value="MBL FOLD METALLO-HYDROLASE"/>
    <property type="match status" value="1"/>
</dbReference>
<organism evidence="1 2">
    <name type="scientific">Amedibacillus dolichus</name>
    <dbReference type="NCBI Taxonomy" id="31971"/>
    <lineage>
        <taxon>Bacteria</taxon>
        <taxon>Bacillati</taxon>
        <taxon>Bacillota</taxon>
        <taxon>Erysipelotrichia</taxon>
        <taxon>Erysipelotrichales</taxon>
        <taxon>Erysipelotrichaceae</taxon>
        <taxon>Amedibacillus</taxon>
    </lineage>
</organism>
<dbReference type="EMBL" id="JAUDCG010000008">
    <property type="protein sequence ID" value="MDM8156563.1"/>
    <property type="molecule type" value="Genomic_DNA"/>
</dbReference>
<gene>
    <name evidence="1" type="ORF">QUV96_02795</name>
</gene>
<name>A0ABT7UA93_9FIRM</name>
<proteinExistence type="predicted"/>
<dbReference type="RefSeq" id="WP_289607033.1">
    <property type="nucleotide sequence ID" value="NZ_JAUDCG010000008.1"/>
</dbReference>
<reference evidence="1 2" key="3">
    <citation type="submission" date="2023-06" db="EMBL/GenBank/DDBJ databases">
        <authorList>
            <person name="Zeman M."/>
            <person name="Kubasova T."/>
            <person name="Jahodarova E."/>
            <person name="Nykrynova M."/>
            <person name="Rychlik I."/>
        </authorList>
    </citation>
    <scope>NUCLEOTIDE SEQUENCE [LARGE SCALE GENOMIC DNA]</scope>
    <source>
        <strain evidence="1 2">ET39</strain>
    </source>
</reference>